<evidence type="ECO:0000313" key="2">
    <source>
        <dbReference type="Proteomes" id="UP000078200"/>
    </source>
</evidence>
<evidence type="ECO:0000313" key="1">
    <source>
        <dbReference type="EnsemblMetazoa" id="GAUT000682-PA"/>
    </source>
</evidence>
<dbReference type="EnsemblMetazoa" id="GAUT000682-RA">
    <property type="protein sequence ID" value="GAUT000682-PA"/>
    <property type="gene ID" value="GAUT000682"/>
</dbReference>
<dbReference type="VEuPathDB" id="VectorBase:GAUT000682"/>
<sequence>MITPLLHWHRLNTVLPLYPFSFQHPYSSINDIIALGMLGVNRPYISTINPLGIAAAKHANNSTVTAPVNATIPERSAVRSSSLLNATAGDNSLSVEIVCVLELNCTGLRGRLQLIERVEDLSEAYGTNRNILRVTMLYESNLKSGKIRKMGSGLKVDEKWKKDFTGLYAKFALKSVNRNLKTRRSFNKSWGKDSTVLLQLA</sequence>
<organism evidence="1 2">
    <name type="scientific">Glossina austeni</name>
    <name type="common">Savannah tsetse fly</name>
    <dbReference type="NCBI Taxonomy" id="7395"/>
    <lineage>
        <taxon>Eukaryota</taxon>
        <taxon>Metazoa</taxon>
        <taxon>Ecdysozoa</taxon>
        <taxon>Arthropoda</taxon>
        <taxon>Hexapoda</taxon>
        <taxon>Insecta</taxon>
        <taxon>Pterygota</taxon>
        <taxon>Neoptera</taxon>
        <taxon>Endopterygota</taxon>
        <taxon>Diptera</taxon>
        <taxon>Brachycera</taxon>
        <taxon>Muscomorpha</taxon>
        <taxon>Hippoboscoidea</taxon>
        <taxon>Glossinidae</taxon>
        <taxon>Glossina</taxon>
    </lineage>
</organism>
<dbReference type="AlphaFoldDB" id="A0A1A9UDA6"/>
<name>A0A1A9UDA6_GLOAU</name>
<accession>A0A1A9UDA6</accession>
<keyword evidence="2" id="KW-1185">Reference proteome</keyword>
<dbReference type="Proteomes" id="UP000078200">
    <property type="component" value="Unassembled WGS sequence"/>
</dbReference>
<proteinExistence type="predicted"/>
<reference evidence="1" key="1">
    <citation type="submission" date="2020-05" db="UniProtKB">
        <authorList>
            <consortium name="EnsemblMetazoa"/>
        </authorList>
    </citation>
    <scope>IDENTIFICATION</scope>
    <source>
        <strain evidence="1">TTRI</strain>
    </source>
</reference>
<protein>
    <submittedName>
        <fullName evidence="1">Uncharacterized protein</fullName>
    </submittedName>
</protein>